<proteinExistence type="inferred from homology"/>
<dbReference type="NCBIfam" id="TIGR00325">
    <property type="entry name" value="lpxC"/>
    <property type="match status" value="1"/>
</dbReference>
<sequence length="318" mass="34316">MKKYSDRQTTLAGSVPLKGIGVHSGDPAMVTLHPADAGSGIVFVGQDPESRAEVEMPAHWQAVSATALCTVLGDPKAGGVSTVEHLMAALRGLGVDNAIVEMDGPEMPIMDGSAAEFVDAIDQVGLRQLAVPRRYVRVKSTVRVDQGSAWCELRPYDGCRFDVTIDFDTPVIGRQNLVMDLTPDRFRRDLARARTFGSVQDVEKLWSMGFALGSSLENSVAISEDRILNPEGTRWPDEFVRHKMLDAVGDLALAGLPILGEYRSYKGGHRMNHSILVELFERAGADAFEIVEAPFEREAGAVKAPVKAMAAAVGQSPS</sequence>
<evidence type="ECO:0000256" key="2">
    <source>
        <dbReference type="ARBA" id="ARBA00002923"/>
    </source>
</evidence>
<dbReference type="GO" id="GO:0009245">
    <property type="term" value="P:lipid A biosynthetic process"/>
    <property type="evidence" value="ECO:0007669"/>
    <property type="project" value="UniProtKB-UniRule"/>
</dbReference>
<comment type="similarity">
    <text evidence="12">Belongs to the LpxC family.</text>
</comment>
<dbReference type="PANTHER" id="PTHR33694">
    <property type="entry name" value="UDP-3-O-ACYL-N-ACETYLGLUCOSAMINE DEACETYLASE 1, MITOCHONDRIAL-RELATED"/>
    <property type="match status" value="1"/>
</dbReference>
<comment type="cofactor">
    <cofactor evidence="1 12">
        <name>Zn(2+)</name>
        <dbReference type="ChEBI" id="CHEBI:29105"/>
    </cofactor>
</comment>
<reference evidence="13 14" key="2">
    <citation type="submission" date="2020-08" db="EMBL/GenBank/DDBJ databases">
        <title>Stappia taiwanensis sp. nov., isolated from a coastal thermal spring.</title>
        <authorList>
            <person name="Kampfer P."/>
        </authorList>
    </citation>
    <scope>NUCLEOTIDE SEQUENCE [LARGE SCALE GENOMIC DNA]</scope>
    <source>
        <strain evidence="13 14">DSM 23284</strain>
    </source>
</reference>
<dbReference type="GO" id="GO:0016020">
    <property type="term" value="C:membrane"/>
    <property type="evidence" value="ECO:0007669"/>
    <property type="project" value="GOC"/>
</dbReference>
<dbReference type="Proteomes" id="UP000559404">
    <property type="component" value="Unassembled WGS sequence"/>
</dbReference>
<keyword evidence="9 12" id="KW-0862">Zinc</keyword>
<feature type="binding site" evidence="12">
    <location>
        <position position="246"/>
    </location>
    <ligand>
        <name>Zn(2+)</name>
        <dbReference type="ChEBI" id="CHEBI:29105"/>
    </ligand>
</feature>
<evidence type="ECO:0000256" key="10">
    <source>
        <dbReference type="ARBA" id="ARBA00023098"/>
    </source>
</evidence>
<dbReference type="InterPro" id="IPR020568">
    <property type="entry name" value="Ribosomal_Su5_D2-typ_SF"/>
</dbReference>
<dbReference type="EC" id="3.5.1.108" evidence="4 12"/>
<evidence type="ECO:0000256" key="12">
    <source>
        <dbReference type="HAMAP-Rule" id="MF_00388"/>
    </source>
</evidence>
<dbReference type="Pfam" id="PF03331">
    <property type="entry name" value="LpxC"/>
    <property type="match status" value="1"/>
</dbReference>
<evidence type="ECO:0000256" key="3">
    <source>
        <dbReference type="ARBA" id="ARBA00005002"/>
    </source>
</evidence>
<evidence type="ECO:0000256" key="4">
    <source>
        <dbReference type="ARBA" id="ARBA00012745"/>
    </source>
</evidence>
<evidence type="ECO:0000256" key="9">
    <source>
        <dbReference type="ARBA" id="ARBA00022833"/>
    </source>
</evidence>
<dbReference type="InterPro" id="IPR004463">
    <property type="entry name" value="UDP-acyl_GlcNac_deAcase"/>
</dbReference>
<dbReference type="HAMAP" id="MF_00388">
    <property type="entry name" value="LpxC"/>
    <property type="match status" value="1"/>
</dbReference>
<keyword evidence="6 12" id="KW-0441">Lipid A biosynthesis</keyword>
<feature type="binding site" evidence="12">
    <location>
        <position position="85"/>
    </location>
    <ligand>
        <name>Zn(2+)</name>
        <dbReference type="ChEBI" id="CHEBI:29105"/>
    </ligand>
</feature>
<keyword evidence="8 12" id="KW-0378">Hydrolase</keyword>
<keyword evidence="7 12" id="KW-0479">Metal-binding</keyword>
<dbReference type="PANTHER" id="PTHR33694:SF1">
    <property type="entry name" value="UDP-3-O-ACYL-N-ACETYLGLUCOSAMINE DEACETYLASE 1, MITOCHONDRIAL-RELATED"/>
    <property type="match status" value="1"/>
</dbReference>
<comment type="caution">
    <text evidence="13">The sequence shown here is derived from an EMBL/GenBank/DDBJ whole genome shotgun (WGS) entry which is preliminary data.</text>
</comment>
<dbReference type="GO" id="GO:0046872">
    <property type="term" value="F:metal ion binding"/>
    <property type="evidence" value="ECO:0007669"/>
    <property type="project" value="UniProtKB-KW"/>
</dbReference>
<evidence type="ECO:0000256" key="5">
    <source>
        <dbReference type="ARBA" id="ARBA00022516"/>
    </source>
</evidence>
<gene>
    <name evidence="12" type="primary">lpxC</name>
    <name evidence="13" type="ORF">H1W37_05450</name>
</gene>
<dbReference type="InterPro" id="IPR011334">
    <property type="entry name" value="UDP-acyl_GlcNac_deAcase_C"/>
</dbReference>
<dbReference type="AlphaFoldDB" id="A0A838XVJ9"/>
<reference evidence="13 14" key="1">
    <citation type="submission" date="2020-07" db="EMBL/GenBank/DDBJ databases">
        <authorList>
            <person name="Li M."/>
        </authorList>
    </citation>
    <scope>NUCLEOTIDE SEQUENCE [LARGE SCALE GENOMIC DNA]</scope>
    <source>
        <strain evidence="13 14">DSM 23284</strain>
    </source>
</reference>
<evidence type="ECO:0000256" key="6">
    <source>
        <dbReference type="ARBA" id="ARBA00022556"/>
    </source>
</evidence>
<evidence type="ECO:0000256" key="11">
    <source>
        <dbReference type="ARBA" id="ARBA00024535"/>
    </source>
</evidence>
<accession>A0A838XVJ9</accession>
<evidence type="ECO:0000256" key="8">
    <source>
        <dbReference type="ARBA" id="ARBA00022801"/>
    </source>
</evidence>
<keyword evidence="10 12" id="KW-0443">Lipid metabolism</keyword>
<comment type="function">
    <text evidence="2 12">Catalyzes the hydrolysis of UDP-3-O-myristoyl-N-acetylglucosamine to form UDP-3-O-myristoylglucosamine and acetate, the committed step in lipid A biosynthesis.</text>
</comment>
<comment type="catalytic activity">
    <reaction evidence="11 12">
        <text>a UDP-3-O-[(3R)-3-hydroxyacyl]-N-acetyl-alpha-D-glucosamine + H2O = a UDP-3-O-[(3R)-3-hydroxyacyl]-alpha-D-glucosamine + acetate</text>
        <dbReference type="Rhea" id="RHEA:67816"/>
        <dbReference type="ChEBI" id="CHEBI:15377"/>
        <dbReference type="ChEBI" id="CHEBI:30089"/>
        <dbReference type="ChEBI" id="CHEBI:137740"/>
        <dbReference type="ChEBI" id="CHEBI:173225"/>
        <dbReference type="EC" id="3.5.1.108"/>
    </reaction>
</comment>
<feature type="active site" description="Proton donor" evidence="12">
    <location>
        <position position="269"/>
    </location>
</feature>
<name>A0A838XVJ9_9HYPH</name>
<feature type="binding site" evidence="12">
    <location>
        <position position="242"/>
    </location>
    <ligand>
        <name>Zn(2+)</name>
        <dbReference type="ChEBI" id="CHEBI:29105"/>
    </ligand>
</feature>
<dbReference type="RefSeq" id="WP_181759290.1">
    <property type="nucleotide sequence ID" value="NZ_BMCR01000002.1"/>
</dbReference>
<organism evidence="13 14">
    <name type="scientific">Stappia taiwanensis</name>
    <dbReference type="NCBI Taxonomy" id="992267"/>
    <lineage>
        <taxon>Bacteria</taxon>
        <taxon>Pseudomonadati</taxon>
        <taxon>Pseudomonadota</taxon>
        <taxon>Alphaproteobacteria</taxon>
        <taxon>Hyphomicrobiales</taxon>
        <taxon>Stappiaceae</taxon>
        <taxon>Stappia</taxon>
    </lineage>
</organism>
<keyword evidence="14" id="KW-1185">Reference proteome</keyword>
<protein>
    <recommendedName>
        <fullName evidence="4 12">UDP-3-O-acyl-N-acetylglucosamine deacetylase</fullName>
        <shortName evidence="12">UDP-3-O-acyl-GlcNAc deacetylase</shortName>
        <ecNumber evidence="4 12">3.5.1.108</ecNumber>
    </recommendedName>
    <alternativeName>
        <fullName evidence="12">UDP-3-O-[R-3-hydroxymyristoyl]-N-acetylglucosamine deacetylase</fullName>
    </alternativeName>
</protein>
<evidence type="ECO:0000313" key="13">
    <source>
        <dbReference type="EMBL" id="MBA4611084.1"/>
    </source>
</evidence>
<dbReference type="Gene3D" id="3.30.1700.10">
    <property type="entry name" value="lpxc deacetylase, domain 2"/>
    <property type="match status" value="1"/>
</dbReference>
<dbReference type="SUPFAM" id="SSF54211">
    <property type="entry name" value="Ribosomal protein S5 domain 2-like"/>
    <property type="match status" value="2"/>
</dbReference>
<evidence type="ECO:0000313" key="14">
    <source>
        <dbReference type="Proteomes" id="UP000559404"/>
    </source>
</evidence>
<dbReference type="EMBL" id="JACEON010000004">
    <property type="protein sequence ID" value="MBA4611084.1"/>
    <property type="molecule type" value="Genomic_DNA"/>
</dbReference>
<comment type="pathway">
    <text evidence="3 12">Glycolipid biosynthesis; lipid IV(A) biosynthesis; lipid IV(A) from (3R)-3-hydroxytetradecanoyl-[acyl-carrier-protein] and UDP-N-acetyl-alpha-D-glucosamine: step 2/6.</text>
</comment>
<evidence type="ECO:0000256" key="1">
    <source>
        <dbReference type="ARBA" id="ARBA00001947"/>
    </source>
</evidence>
<keyword evidence="5 12" id="KW-0444">Lipid biosynthesis</keyword>
<dbReference type="GO" id="GO:0103117">
    <property type="term" value="F:UDP-3-O-acyl-N-acetylglucosamine deacetylase activity"/>
    <property type="evidence" value="ECO:0007669"/>
    <property type="project" value="UniProtKB-UniRule"/>
</dbReference>
<dbReference type="Gene3D" id="3.30.230.20">
    <property type="entry name" value="lpxc deacetylase, domain 1"/>
    <property type="match status" value="1"/>
</dbReference>
<dbReference type="UniPathway" id="UPA00359">
    <property type="reaction ID" value="UER00478"/>
</dbReference>
<dbReference type="InterPro" id="IPR015870">
    <property type="entry name" value="UDP-acyl_N-AcGlcN_deAcase_N"/>
</dbReference>
<evidence type="ECO:0000256" key="7">
    <source>
        <dbReference type="ARBA" id="ARBA00022723"/>
    </source>
</evidence>